<accession>A0A3N1P6P3</accession>
<sequence>MPKVILSLDGGGIRGAAISQFLAQVEDELVERHGKKLRDCVDFYAGTSTGSIIALALATTDMTMAEINSLYDHDSAQAIFKDNRGWFEVDGINAPKYEASGKTQTLETHFRHARLADVPPNKDVLVVAYGVENRMPVVLKSTKSEHRELFSSDAADASSAAPTYFPTRNAVIGGKEQWLVDGGVTANNPTLCAIAEVRRKWGTPLADIKVLSIGTGHRTRKINGPESKKWGAIQWMTQGHILDVLSDERVVAYQAITLANTGNYIRVNAELRRQPGLPHPPSDEMDDISAGNIDKLKALGRFWFNAYGEATLALLTGEPLLHSLDGINPDTGAPEPYPPQF</sequence>
<dbReference type="CDD" id="cd07199">
    <property type="entry name" value="Pat17_PNPLA8_PNPLA9_like"/>
    <property type="match status" value="1"/>
</dbReference>
<dbReference type="EMBL" id="RJUL01000004">
    <property type="protein sequence ID" value="ROQ27664.1"/>
    <property type="molecule type" value="Genomic_DNA"/>
</dbReference>
<evidence type="ECO:0000259" key="4">
    <source>
        <dbReference type="PROSITE" id="PS51635"/>
    </source>
</evidence>
<dbReference type="InterPro" id="IPR016035">
    <property type="entry name" value="Acyl_Trfase/lysoPLipase"/>
</dbReference>
<keyword evidence="2 3" id="KW-0443">Lipid metabolism</keyword>
<comment type="caution">
    <text evidence="5">The sequence shown here is derived from an EMBL/GenBank/DDBJ whole genome shotgun (WGS) entry which is preliminary data.</text>
</comment>
<dbReference type="Proteomes" id="UP000268033">
    <property type="component" value="Unassembled WGS sequence"/>
</dbReference>
<name>A0A3N1P6P3_9GAMM</name>
<feature type="short sequence motif" description="GXGXXG" evidence="3">
    <location>
        <begin position="10"/>
        <end position="15"/>
    </location>
</feature>
<evidence type="ECO:0000256" key="1">
    <source>
        <dbReference type="ARBA" id="ARBA00010240"/>
    </source>
</evidence>
<dbReference type="SUPFAM" id="SSF52151">
    <property type="entry name" value="FabD/lysophospholipase-like"/>
    <property type="match status" value="1"/>
</dbReference>
<dbReference type="PROSITE" id="PS51635">
    <property type="entry name" value="PNPLA"/>
    <property type="match status" value="1"/>
</dbReference>
<dbReference type="GO" id="GO:0004620">
    <property type="term" value="F:phospholipase activity"/>
    <property type="evidence" value="ECO:0007669"/>
    <property type="project" value="TreeGrafter"/>
</dbReference>
<evidence type="ECO:0000256" key="2">
    <source>
        <dbReference type="ARBA" id="ARBA00023098"/>
    </source>
</evidence>
<keyword evidence="6" id="KW-1185">Reference proteome</keyword>
<keyword evidence="3" id="KW-0378">Hydrolase</keyword>
<dbReference type="AlphaFoldDB" id="A0A3N1P6P3"/>
<dbReference type="GO" id="GO:0047372">
    <property type="term" value="F:monoacylglycerol lipase activity"/>
    <property type="evidence" value="ECO:0007669"/>
    <property type="project" value="TreeGrafter"/>
</dbReference>
<feature type="active site" description="Nucleophile" evidence="3">
    <location>
        <position position="48"/>
    </location>
</feature>
<dbReference type="STRING" id="584787.GCA_001247655_01229"/>
<evidence type="ECO:0000313" key="6">
    <source>
        <dbReference type="Proteomes" id="UP000268033"/>
    </source>
</evidence>
<dbReference type="GO" id="GO:0016042">
    <property type="term" value="P:lipid catabolic process"/>
    <property type="evidence" value="ECO:0007669"/>
    <property type="project" value="UniProtKB-UniRule"/>
</dbReference>
<dbReference type="PANTHER" id="PTHR32176">
    <property type="entry name" value="XYLOSE ISOMERASE"/>
    <property type="match status" value="1"/>
</dbReference>
<evidence type="ECO:0000256" key="3">
    <source>
        <dbReference type="PROSITE-ProRule" id="PRU01161"/>
    </source>
</evidence>
<feature type="active site" description="Proton acceptor" evidence="3">
    <location>
        <position position="181"/>
    </location>
</feature>
<feature type="short sequence motif" description="GXSXG" evidence="3">
    <location>
        <begin position="46"/>
        <end position="50"/>
    </location>
</feature>
<dbReference type="InterPro" id="IPR002641">
    <property type="entry name" value="PNPLA_dom"/>
</dbReference>
<feature type="short sequence motif" description="DGA/G" evidence="3">
    <location>
        <begin position="181"/>
        <end position="183"/>
    </location>
</feature>
<protein>
    <submittedName>
        <fullName evidence="5">Patatin-like phospholipase</fullName>
    </submittedName>
</protein>
<proteinExistence type="inferred from homology"/>
<dbReference type="PANTHER" id="PTHR32176:SF92">
    <property type="entry name" value="XYLOSE ISOMERASE"/>
    <property type="match status" value="1"/>
</dbReference>
<evidence type="ECO:0000313" key="5">
    <source>
        <dbReference type="EMBL" id="ROQ27664.1"/>
    </source>
</evidence>
<dbReference type="Gene3D" id="3.40.1090.10">
    <property type="entry name" value="Cytosolic phospholipase A2 catalytic domain"/>
    <property type="match status" value="1"/>
</dbReference>
<reference evidence="5 6" key="1">
    <citation type="submission" date="2018-11" db="EMBL/GenBank/DDBJ databases">
        <title>Genomic Encyclopedia of Type Strains, Phase IV (KMG-IV): sequencing the most valuable type-strain genomes for metagenomic binning, comparative biology and taxonomic classification.</title>
        <authorList>
            <person name="Goeker M."/>
        </authorList>
    </citation>
    <scope>NUCLEOTIDE SEQUENCE [LARGE SCALE GENOMIC DNA]</scope>
    <source>
        <strain evidence="5 6">DSM 21945</strain>
    </source>
</reference>
<dbReference type="Pfam" id="PF01734">
    <property type="entry name" value="Patatin"/>
    <property type="match status" value="1"/>
</dbReference>
<feature type="domain" description="PNPLA" evidence="4">
    <location>
        <begin position="6"/>
        <end position="194"/>
    </location>
</feature>
<gene>
    <name evidence="5" type="ORF">EDC28_104322</name>
</gene>
<keyword evidence="3" id="KW-0442">Lipid degradation</keyword>
<comment type="similarity">
    <text evidence="1">Belongs to the patatin family.</text>
</comment>
<dbReference type="RefSeq" id="WP_123421446.1">
    <property type="nucleotide sequence ID" value="NZ_RJUL01000004.1"/>
</dbReference>
<organism evidence="5 6">
    <name type="scientific">Gallaecimonas pentaromativorans</name>
    <dbReference type="NCBI Taxonomy" id="584787"/>
    <lineage>
        <taxon>Bacteria</taxon>
        <taxon>Pseudomonadati</taxon>
        <taxon>Pseudomonadota</taxon>
        <taxon>Gammaproteobacteria</taxon>
        <taxon>Enterobacterales</taxon>
        <taxon>Gallaecimonadaceae</taxon>
        <taxon>Gallaecimonas</taxon>
    </lineage>
</organism>